<protein>
    <recommendedName>
        <fullName evidence="14">Cytochrome b561 domain-containing protein</fullName>
    </recommendedName>
</protein>
<feature type="chain" id="PRO_5043922792" description="Cytochrome b561 domain-containing protein" evidence="9">
    <location>
        <begin position="20"/>
        <end position="498"/>
    </location>
</feature>
<keyword evidence="4" id="KW-0249">Electron transport</keyword>
<dbReference type="CDD" id="cd09630">
    <property type="entry name" value="CDH_like_cytochrome"/>
    <property type="match status" value="1"/>
</dbReference>
<keyword evidence="6 8" id="KW-0472">Membrane</keyword>
<keyword evidence="5 8" id="KW-1133">Transmembrane helix</keyword>
<dbReference type="AlphaFoldDB" id="A0AAV9P110"/>
<dbReference type="SMART" id="SM00664">
    <property type="entry name" value="DoH"/>
    <property type="match status" value="1"/>
</dbReference>
<gene>
    <name evidence="12" type="ORF">LTR77_008848</name>
</gene>
<evidence type="ECO:0008006" key="14">
    <source>
        <dbReference type="Google" id="ProtNLM"/>
    </source>
</evidence>
<keyword evidence="9" id="KW-0732">Signal</keyword>
<proteinExistence type="predicted"/>
<accession>A0AAV9P110</accession>
<feature type="transmembrane region" description="Helical" evidence="8">
    <location>
        <begin position="405"/>
        <end position="425"/>
    </location>
</feature>
<dbReference type="CDD" id="cd08760">
    <property type="entry name" value="Cyt_b561_FRRS1_like"/>
    <property type="match status" value="1"/>
</dbReference>
<dbReference type="Proteomes" id="UP001337655">
    <property type="component" value="Unassembled WGS sequence"/>
</dbReference>
<dbReference type="PROSITE" id="PS50939">
    <property type="entry name" value="CYTOCHROME_B561"/>
    <property type="match status" value="1"/>
</dbReference>
<dbReference type="PANTHER" id="PTHR47797:SF1">
    <property type="entry name" value="CYTOCHROME B561 DOMAIN-CONTAINING PROTEIN-RELATED"/>
    <property type="match status" value="1"/>
</dbReference>
<dbReference type="Gene3D" id="1.20.120.1770">
    <property type="match status" value="1"/>
</dbReference>
<comment type="caution">
    <text evidence="12">The sequence shown here is derived from an EMBL/GenBank/DDBJ whole genome shotgun (WGS) entry which is preliminary data.</text>
</comment>
<evidence type="ECO:0000256" key="2">
    <source>
        <dbReference type="ARBA" id="ARBA00022448"/>
    </source>
</evidence>
<evidence type="ECO:0000259" key="10">
    <source>
        <dbReference type="PROSITE" id="PS50836"/>
    </source>
</evidence>
<comment type="subcellular location">
    <subcellularLocation>
        <location evidence="1">Membrane</location>
    </subcellularLocation>
</comment>
<dbReference type="RefSeq" id="XP_064655936.1">
    <property type="nucleotide sequence ID" value="XM_064806077.1"/>
</dbReference>
<dbReference type="PANTHER" id="PTHR47797">
    <property type="entry name" value="DEHYDROGENASE, PUTATIVE (AFU_ORTHOLOGUE AFUA_8G05805)-RELATED"/>
    <property type="match status" value="1"/>
</dbReference>
<dbReference type="InterPro" id="IPR005018">
    <property type="entry name" value="DOMON_domain"/>
</dbReference>
<evidence type="ECO:0000313" key="13">
    <source>
        <dbReference type="Proteomes" id="UP001337655"/>
    </source>
</evidence>
<keyword evidence="13" id="KW-1185">Reference proteome</keyword>
<feature type="compositionally biased region" description="Basic and acidic residues" evidence="7">
    <location>
        <begin position="262"/>
        <end position="273"/>
    </location>
</feature>
<evidence type="ECO:0000256" key="5">
    <source>
        <dbReference type="ARBA" id="ARBA00022989"/>
    </source>
</evidence>
<feature type="transmembrane region" description="Helical" evidence="8">
    <location>
        <begin position="328"/>
        <end position="355"/>
    </location>
</feature>
<evidence type="ECO:0000256" key="6">
    <source>
        <dbReference type="ARBA" id="ARBA00023136"/>
    </source>
</evidence>
<evidence type="ECO:0000259" key="11">
    <source>
        <dbReference type="PROSITE" id="PS50939"/>
    </source>
</evidence>
<reference evidence="12 13" key="1">
    <citation type="submission" date="2023-08" db="EMBL/GenBank/DDBJ databases">
        <title>Black Yeasts Isolated from many extreme environments.</title>
        <authorList>
            <person name="Coleine C."/>
            <person name="Stajich J.E."/>
            <person name="Selbmann L."/>
        </authorList>
    </citation>
    <scope>NUCLEOTIDE SEQUENCE [LARGE SCALE GENOMIC DNA]</scope>
    <source>
        <strain evidence="12 13">CCFEE 5935</strain>
    </source>
</reference>
<feature type="transmembrane region" description="Helical" evidence="8">
    <location>
        <begin position="431"/>
        <end position="452"/>
    </location>
</feature>
<evidence type="ECO:0000256" key="3">
    <source>
        <dbReference type="ARBA" id="ARBA00022692"/>
    </source>
</evidence>
<dbReference type="SUPFAM" id="SSF49344">
    <property type="entry name" value="CBD9-like"/>
    <property type="match status" value="1"/>
</dbReference>
<evidence type="ECO:0000313" key="12">
    <source>
        <dbReference type="EMBL" id="KAK5165924.1"/>
    </source>
</evidence>
<name>A0AAV9P110_9PEZI</name>
<organism evidence="12 13">
    <name type="scientific">Saxophila tyrrhenica</name>
    <dbReference type="NCBI Taxonomy" id="1690608"/>
    <lineage>
        <taxon>Eukaryota</taxon>
        <taxon>Fungi</taxon>
        <taxon>Dikarya</taxon>
        <taxon>Ascomycota</taxon>
        <taxon>Pezizomycotina</taxon>
        <taxon>Dothideomycetes</taxon>
        <taxon>Dothideomycetidae</taxon>
        <taxon>Mycosphaerellales</taxon>
        <taxon>Extremaceae</taxon>
        <taxon>Saxophila</taxon>
    </lineage>
</organism>
<feature type="domain" description="Cytochrome b561" evidence="11">
    <location>
        <begin position="268"/>
        <end position="458"/>
    </location>
</feature>
<sequence length="498" mass="52558">MKAVVVAAAALGFAPTAYAEIVQSCPSSDVCYSLSIPDETASSGKGDIYFQLSCPTSNQYVALGQGSQMAGSNMFVMYTSADGTNVTVSPRIGTGNVMPLHDTSADIEVLEGSGVSNGIMTANVRCSNCDSWSGGSMDFSSSSATWIWAIKSGSSLDSDDLSENIGMHDSASSFTFDLSSAAGGSADVNPFASGSNATTTSKSGSGTIPATCTPITSTSSTACPTQWPPNSADGPPASRPTWPASCFPGGGHRWRGSGPPRENNKLKQKRDDGCPAGYEANSAASSYPGGGSSNWNTLVLAHGVLACLAFVALFPIGGILIRVANFTGLIWVHAALQILAFAIYIAAFGMGVYLAMQARLIGSTHPIIGIVLLIILVGQPIFGWLHHKLFKKYGHRTLWSYLHLWHGRAAILLGMVNGGLGLALARAGRSAVIAYSVVAGVVGVVYIAAAVMGEMRRKRRTPPSYEKSQREYRRDDVSSHESGRRREYYGPDERRGRW</sequence>
<dbReference type="InterPro" id="IPR006593">
    <property type="entry name" value="Cyt_b561/ferric_Rdtase_TM"/>
</dbReference>
<dbReference type="Gene3D" id="2.60.40.1210">
    <property type="entry name" value="Cellobiose dehydrogenase, cytochrome domain"/>
    <property type="match status" value="1"/>
</dbReference>
<dbReference type="Pfam" id="PF16010">
    <property type="entry name" value="CDH-cyt"/>
    <property type="match status" value="1"/>
</dbReference>
<feature type="transmembrane region" description="Helical" evidence="8">
    <location>
        <begin position="367"/>
        <end position="385"/>
    </location>
</feature>
<keyword evidence="3 8" id="KW-0812">Transmembrane</keyword>
<dbReference type="GO" id="GO:0016020">
    <property type="term" value="C:membrane"/>
    <property type="evidence" value="ECO:0007669"/>
    <property type="project" value="UniProtKB-SubCell"/>
</dbReference>
<dbReference type="SMART" id="SM00665">
    <property type="entry name" value="B561"/>
    <property type="match status" value="1"/>
</dbReference>
<evidence type="ECO:0000256" key="9">
    <source>
        <dbReference type="SAM" id="SignalP"/>
    </source>
</evidence>
<evidence type="ECO:0000256" key="7">
    <source>
        <dbReference type="SAM" id="MobiDB-lite"/>
    </source>
</evidence>
<dbReference type="EMBL" id="JAVRRT010000015">
    <property type="protein sequence ID" value="KAK5165924.1"/>
    <property type="molecule type" value="Genomic_DNA"/>
</dbReference>
<dbReference type="InterPro" id="IPR015920">
    <property type="entry name" value="Cellobiose_DH-like_cyt"/>
</dbReference>
<feature type="region of interest" description="Disordered" evidence="7">
    <location>
        <begin position="219"/>
        <end position="273"/>
    </location>
</feature>
<keyword evidence="2" id="KW-0813">Transport</keyword>
<feature type="compositionally biased region" description="Basic and acidic residues" evidence="7">
    <location>
        <begin position="467"/>
        <end position="498"/>
    </location>
</feature>
<evidence type="ECO:0000256" key="8">
    <source>
        <dbReference type="SAM" id="Phobius"/>
    </source>
</evidence>
<dbReference type="GeneID" id="89930180"/>
<dbReference type="PROSITE" id="PS50836">
    <property type="entry name" value="DOMON"/>
    <property type="match status" value="1"/>
</dbReference>
<feature type="transmembrane region" description="Helical" evidence="8">
    <location>
        <begin position="299"/>
        <end position="321"/>
    </location>
</feature>
<feature type="region of interest" description="Disordered" evidence="7">
    <location>
        <begin position="459"/>
        <end position="498"/>
    </location>
</feature>
<feature type="signal peptide" evidence="9">
    <location>
        <begin position="1"/>
        <end position="19"/>
    </location>
</feature>
<evidence type="ECO:0000256" key="4">
    <source>
        <dbReference type="ARBA" id="ARBA00022982"/>
    </source>
</evidence>
<feature type="domain" description="DOMON" evidence="10">
    <location>
        <begin position="28"/>
        <end position="151"/>
    </location>
</feature>
<evidence type="ECO:0000256" key="1">
    <source>
        <dbReference type="ARBA" id="ARBA00004370"/>
    </source>
</evidence>